<dbReference type="Proteomes" id="UP000297245">
    <property type="component" value="Unassembled WGS sequence"/>
</dbReference>
<dbReference type="EMBL" id="ML179186">
    <property type="protein sequence ID" value="THU96039.1"/>
    <property type="molecule type" value="Genomic_DNA"/>
</dbReference>
<dbReference type="OrthoDB" id="3174319at2759"/>
<sequence length="367" mass="39961">MASTSDCSSQSFLTSQDATGILISFIQETVGGLLCGIECVLVASVYLLLSRNGLFNSASKCVLLAMSILMLLGSIMEIVTKVGIDAEQLKALSNPEYNPLPNLIKWEKVTMFFSRFSYMLGDLIVVWRAWILFPGKSPAKCALVVCIMVILGSFISNLFFAYKDLANFEIDPSPGPRLILPAALLFTNVIATLLIAYKAWHYRKFIKDNAGILTRKGQVEQVLILLVESGILYIALWILTLLSDINNELDDTTGAYLDTVLPHLTLIYPSVIILLSQLKKTQCDTILQGEDSSQSMQFAVAPASNSSRLMQAASFESRAGIRPGMIGHSIRHGQVNNLDIESNTNSVEEIAGNKSGAEGKAEGVLGI</sequence>
<keyword evidence="1" id="KW-0812">Transmembrane</keyword>
<accession>A0A4S8M1S3</accession>
<feature type="transmembrane region" description="Helical" evidence="1">
    <location>
        <begin position="142"/>
        <end position="162"/>
    </location>
</feature>
<feature type="transmembrane region" description="Helical" evidence="1">
    <location>
        <begin position="112"/>
        <end position="130"/>
    </location>
</feature>
<organism evidence="2 3">
    <name type="scientific">Dendrothele bispora (strain CBS 962.96)</name>
    <dbReference type="NCBI Taxonomy" id="1314807"/>
    <lineage>
        <taxon>Eukaryota</taxon>
        <taxon>Fungi</taxon>
        <taxon>Dikarya</taxon>
        <taxon>Basidiomycota</taxon>
        <taxon>Agaricomycotina</taxon>
        <taxon>Agaricomycetes</taxon>
        <taxon>Agaricomycetidae</taxon>
        <taxon>Agaricales</taxon>
        <taxon>Agaricales incertae sedis</taxon>
        <taxon>Dendrothele</taxon>
    </lineage>
</organism>
<feature type="transmembrane region" description="Helical" evidence="1">
    <location>
        <begin position="260"/>
        <end position="278"/>
    </location>
</feature>
<name>A0A4S8M1S3_DENBC</name>
<gene>
    <name evidence="2" type="ORF">K435DRAFT_966125</name>
</gene>
<feature type="transmembrane region" description="Helical" evidence="1">
    <location>
        <begin position="221"/>
        <end position="240"/>
    </location>
</feature>
<keyword evidence="1" id="KW-1133">Transmembrane helix</keyword>
<evidence type="ECO:0000313" key="2">
    <source>
        <dbReference type="EMBL" id="THU96039.1"/>
    </source>
</evidence>
<protein>
    <submittedName>
        <fullName evidence="2">Uncharacterized protein</fullName>
    </submittedName>
</protein>
<evidence type="ECO:0000313" key="3">
    <source>
        <dbReference type="Proteomes" id="UP000297245"/>
    </source>
</evidence>
<keyword evidence="3" id="KW-1185">Reference proteome</keyword>
<dbReference type="AlphaFoldDB" id="A0A4S8M1S3"/>
<evidence type="ECO:0000256" key="1">
    <source>
        <dbReference type="SAM" id="Phobius"/>
    </source>
</evidence>
<feature type="transmembrane region" description="Helical" evidence="1">
    <location>
        <begin position="61"/>
        <end position="84"/>
    </location>
</feature>
<reference evidence="2 3" key="1">
    <citation type="journal article" date="2019" name="Nat. Ecol. Evol.">
        <title>Megaphylogeny resolves global patterns of mushroom evolution.</title>
        <authorList>
            <person name="Varga T."/>
            <person name="Krizsan K."/>
            <person name="Foldi C."/>
            <person name="Dima B."/>
            <person name="Sanchez-Garcia M."/>
            <person name="Sanchez-Ramirez S."/>
            <person name="Szollosi G.J."/>
            <person name="Szarkandi J.G."/>
            <person name="Papp V."/>
            <person name="Albert L."/>
            <person name="Andreopoulos W."/>
            <person name="Angelini C."/>
            <person name="Antonin V."/>
            <person name="Barry K.W."/>
            <person name="Bougher N.L."/>
            <person name="Buchanan P."/>
            <person name="Buyck B."/>
            <person name="Bense V."/>
            <person name="Catcheside P."/>
            <person name="Chovatia M."/>
            <person name="Cooper J."/>
            <person name="Damon W."/>
            <person name="Desjardin D."/>
            <person name="Finy P."/>
            <person name="Geml J."/>
            <person name="Haridas S."/>
            <person name="Hughes K."/>
            <person name="Justo A."/>
            <person name="Karasinski D."/>
            <person name="Kautmanova I."/>
            <person name="Kiss B."/>
            <person name="Kocsube S."/>
            <person name="Kotiranta H."/>
            <person name="LaButti K.M."/>
            <person name="Lechner B.E."/>
            <person name="Liimatainen K."/>
            <person name="Lipzen A."/>
            <person name="Lukacs Z."/>
            <person name="Mihaltcheva S."/>
            <person name="Morgado L.N."/>
            <person name="Niskanen T."/>
            <person name="Noordeloos M.E."/>
            <person name="Ohm R.A."/>
            <person name="Ortiz-Santana B."/>
            <person name="Ovrebo C."/>
            <person name="Racz N."/>
            <person name="Riley R."/>
            <person name="Savchenko A."/>
            <person name="Shiryaev A."/>
            <person name="Soop K."/>
            <person name="Spirin V."/>
            <person name="Szebenyi C."/>
            <person name="Tomsovsky M."/>
            <person name="Tulloss R.E."/>
            <person name="Uehling J."/>
            <person name="Grigoriev I.V."/>
            <person name="Vagvolgyi C."/>
            <person name="Papp T."/>
            <person name="Martin F.M."/>
            <person name="Miettinen O."/>
            <person name="Hibbett D.S."/>
            <person name="Nagy L.G."/>
        </authorList>
    </citation>
    <scope>NUCLEOTIDE SEQUENCE [LARGE SCALE GENOMIC DNA]</scope>
    <source>
        <strain evidence="2 3">CBS 962.96</strain>
    </source>
</reference>
<keyword evidence="1" id="KW-0472">Membrane</keyword>
<feature type="transmembrane region" description="Helical" evidence="1">
    <location>
        <begin position="30"/>
        <end position="49"/>
    </location>
</feature>
<proteinExistence type="predicted"/>
<feature type="transmembrane region" description="Helical" evidence="1">
    <location>
        <begin position="178"/>
        <end position="200"/>
    </location>
</feature>